<dbReference type="GO" id="GO:0009279">
    <property type="term" value="C:cell outer membrane"/>
    <property type="evidence" value="ECO:0007669"/>
    <property type="project" value="TreeGrafter"/>
</dbReference>
<accession>A0A5C5ZV22</accession>
<dbReference type="InterPro" id="IPR050218">
    <property type="entry name" value="LptD"/>
</dbReference>
<name>A0A5C5ZV22_9BACT</name>
<dbReference type="PANTHER" id="PTHR30189:SF1">
    <property type="entry name" value="LPS-ASSEMBLY PROTEIN LPTD"/>
    <property type="match status" value="1"/>
</dbReference>
<protein>
    <submittedName>
        <fullName evidence="1">LPS-assembly protein LptD</fullName>
    </submittedName>
</protein>
<dbReference type="Proteomes" id="UP000315440">
    <property type="component" value="Unassembled WGS sequence"/>
</dbReference>
<dbReference type="GO" id="GO:1990351">
    <property type="term" value="C:transporter complex"/>
    <property type="evidence" value="ECO:0007669"/>
    <property type="project" value="TreeGrafter"/>
</dbReference>
<sequence>MLIAWGSLTPRALAEVRFPPPDLAEPVAIEAARAERWTEGGRTAWRLTGGVRLEQGNTVWAAPSAVVWVDAPDSFDTPTRLTLYLEGTDDKPVRRELRTRYPSEGFAGVDAPPIASEESPDWFGSLESIGGVDWRTPPPADTPTDPGGVVARGRVRLLAEAGAMPPRVDTAVERAGATGESEAAMQRVTPVQFGQVAPPPAPAAALTSGFRRIHLHSRDGAGLNAEGLQTPGGESAAVFMGGINIVVEGIESPELSQTLGGADSVDLEADRLVMWTAGADQLRGGQFQQRSDTPLEFYMEGNIVFRQGERTIYADRMYYDARRQTGVVLNAEILTPLPEIDDYQYRGLVRLKAAALRQLDASRFVADDAVFTTSRLENPSYSLRSDQIMFEDSQRPLIDPVTGQQRVDPYTGAPQFAHRQVATSEGNRVLIGNTPILYWPTIRTDLEEPSFYVKDFRVRSDSVFGVQVLTEFDVHQLLGAEKPPGADWGLNLDYMNERGLGYGTNYEYRVDEFSGFTGPAKGLLDAWAINDDGTDNLGLGRRNIVPERGFRGRGFWNHKQHVTDGLLQGWDAQAEVGYQSDRTFLEQYYEREWDTLKDQTTGARFKRRLDNQSLSIEANVRVNEFYTETQWLPRLDHYLIGQDLGMATWFAHSQVGYAKYDVASQPSNATLASTYNVFPWEGKFEGERAVTRQEIDLPLNFDPVKVVPFFLGEAAHWGSDLTRNDEQRLYLHTGVRASVPFWAVNPDIRDPLFNLNGLAHKVVLEGEISYADATRNVTGLPLYDQLEDNPYEEIRRRLFGLPLAATDDPRFYLVRSGEQGWVTSPVTEIADDLQVARLGMRHRLQTKRGPAGAEHIVDWFTFDSNASFYPEADRDNFGESFGLIDYDMKWHIGDRFTVLSDGFTDLFGDGLRTIAGGVSFNRPSRGNVYVGYRSIRGPFDSDLLIARVNYRTGPKWIASASAVVDFGDAGNIGQNFALSRIGESLIVTTGISVDESKGNVGLNFMVEPRFMPRLNLTRRTGIDVPPSGAYGLE</sequence>
<evidence type="ECO:0000313" key="2">
    <source>
        <dbReference type="Proteomes" id="UP000315440"/>
    </source>
</evidence>
<dbReference type="PANTHER" id="PTHR30189">
    <property type="entry name" value="LPS-ASSEMBLY PROTEIN"/>
    <property type="match status" value="1"/>
</dbReference>
<reference evidence="1 2" key="1">
    <citation type="submission" date="2019-02" db="EMBL/GenBank/DDBJ databases">
        <title>Deep-cultivation of Planctomycetes and their phenomic and genomic characterization uncovers novel biology.</title>
        <authorList>
            <person name="Wiegand S."/>
            <person name="Jogler M."/>
            <person name="Boedeker C."/>
            <person name="Pinto D."/>
            <person name="Vollmers J."/>
            <person name="Rivas-Marin E."/>
            <person name="Kohn T."/>
            <person name="Peeters S.H."/>
            <person name="Heuer A."/>
            <person name="Rast P."/>
            <person name="Oberbeckmann S."/>
            <person name="Bunk B."/>
            <person name="Jeske O."/>
            <person name="Meyerdierks A."/>
            <person name="Storesund J.E."/>
            <person name="Kallscheuer N."/>
            <person name="Luecker S."/>
            <person name="Lage O.M."/>
            <person name="Pohl T."/>
            <person name="Merkel B.J."/>
            <person name="Hornburger P."/>
            <person name="Mueller R.-W."/>
            <person name="Bruemmer F."/>
            <person name="Labrenz M."/>
            <person name="Spormann A.M."/>
            <person name="Op Den Camp H."/>
            <person name="Overmann J."/>
            <person name="Amann R."/>
            <person name="Jetten M.S.M."/>
            <person name="Mascher T."/>
            <person name="Medema M.H."/>
            <person name="Devos D.P."/>
            <person name="Kaster A.-K."/>
            <person name="Ovreas L."/>
            <person name="Rohde M."/>
            <person name="Galperin M.Y."/>
            <person name="Jogler C."/>
        </authorList>
    </citation>
    <scope>NUCLEOTIDE SEQUENCE [LARGE SCALE GENOMIC DNA]</scope>
    <source>
        <strain evidence="1 2">Mal64</strain>
    </source>
</reference>
<gene>
    <name evidence="1" type="primary">lptD</name>
    <name evidence="1" type="ORF">Mal64_13640</name>
</gene>
<evidence type="ECO:0000313" key="1">
    <source>
        <dbReference type="EMBL" id="TWT90965.1"/>
    </source>
</evidence>
<dbReference type="AlphaFoldDB" id="A0A5C5ZV22"/>
<keyword evidence="2" id="KW-1185">Reference proteome</keyword>
<dbReference type="EMBL" id="SJPQ01000001">
    <property type="protein sequence ID" value="TWT90965.1"/>
    <property type="molecule type" value="Genomic_DNA"/>
</dbReference>
<proteinExistence type="predicted"/>
<organism evidence="1 2">
    <name type="scientific">Pseudobythopirellula maris</name>
    <dbReference type="NCBI Taxonomy" id="2527991"/>
    <lineage>
        <taxon>Bacteria</taxon>
        <taxon>Pseudomonadati</taxon>
        <taxon>Planctomycetota</taxon>
        <taxon>Planctomycetia</taxon>
        <taxon>Pirellulales</taxon>
        <taxon>Lacipirellulaceae</taxon>
        <taxon>Pseudobythopirellula</taxon>
    </lineage>
</organism>
<comment type="caution">
    <text evidence="1">The sequence shown here is derived from an EMBL/GenBank/DDBJ whole genome shotgun (WGS) entry which is preliminary data.</text>
</comment>